<keyword evidence="1 2" id="KW-0812">Transmembrane</keyword>
<dbReference type="KEGG" id="tet:TTHERM_000414369"/>
<dbReference type="InParanoid" id="W7XLN4"/>
<feature type="transmembrane region" description="Helical" evidence="1">
    <location>
        <begin position="96"/>
        <end position="115"/>
    </location>
</feature>
<feature type="transmembrane region" description="Helical" evidence="1">
    <location>
        <begin position="15"/>
        <end position="33"/>
    </location>
</feature>
<feature type="transmembrane region" description="Helical" evidence="1">
    <location>
        <begin position="70"/>
        <end position="90"/>
    </location>
</feature>
<keyword evidence="1" id="KW-0472">Membrane</keyword>
<keyword evidence="1" id="KW-1133">Transmembrane helix</keyword>
<dbReference type="AlphaFoldDB" id="W7XLN4"/>
<keyword evidence="3" id="KW-1185">Reference proteome</keyword>
<protein>
    <submittedName>
        <fullName evidence="2">Transmembrane protein, putative</fullName>
    </submittedName>
</protein>
<dbReference type="EMBL" id="GG662856">
    <property type="protein sequence ID" value="EWS76594.1"/>
    <property type="molecule type" value="Genomic_DNA"/>
</dbReference>
<sequence>MFAKSKQINIHKNQLIFGITLQIYYSNFIQLILQLQIKISRKFNYKIGLISCFHHQKHSFNKLDHLSDRISNLASVSKNFLILFCLILINQIQSKYIFIIFPFLLSVTEIVKFWISFSYIDQLINRLFLFLNFFNLLTSILILVFLKTNISVSIFQQILIVAVLAYKISEICYDYKVEKIKNFFQSQNKTKQIPSYALDFLIRDLAQKQKSSQLSSFQIHDHKNEIIENEIIASHIKNCTKSPYCHCDKMKMVIQIATNFQQQILIQFQFIGNAKQLKKNKL</sequence>
<name>W7XLN4_TETTS</name>
<gene>
    <name evidence="2" type="ORF">TTHERM_000414369</name>
</gene>
<feature type="transmembrane region" description="Helical" evidence="1">
    <location>
        <begin position="127"/>
        <end position="146"/>
    </location>
</feature>
<organism evidence="2 3">
    <name type="scientific">Tetrahymena thermophila (strain SB210)</name>
    <dbReference type="NCBI Taxonomy" id="312017"/>
    <lineage>
        <taxon>Eukaryota</taxon>
        <taxon>Sar</taxon>
        <taxon>Alveolata</taxon>
        <taxon>Ciliophora</taxon>
        <taxon>Intramacronucleata</taxon>
        <taxon>Oligohymenophorea</taxon>
        <taxon>Hymenostomatida</taxon>
        <taxon>Tetrahymenina</taxon>
        <taxon>Tetrahymenidae</taxon>
        <taxon>Tetrahymena</taxon>
    </lineage>
</organism>
<dbReference type="GeneID" id="24438829"/>
<evidence type="ECO:0000313" key="2">
    <source>
        <dbReference type="EMBL" id="EWS76594.1"/>
    </source>
</evidence>
<accession>W7XLN4</accession>
<evidence type="ECO:0000313" key="3">
    <source>
        <dbReference type="Proteomes" id="UP000009168"/>
    </source>
</evidence>
<reference evidence="3" key="1">
    <citation type="journal article" date="2006" name="PLoS Biol.">
        <title>Macronuclear genome sequence of the ciliate Tetrahymena thermophila, a model eukaryote.</title>
        <authorList>
            <person name="Eisen J.A."/>
            <person name="Coyne R.S."/>
            <person name="Wu M."/>
            <person name="Wu D."/>
            <person name="Thiagarajan M."/>
            <person name="Wortman J.R."/>
            <person name="Badger J.H."/>
            <person name="Ren Q."/>
            <person name="Amedeo P."/>
            <person name="Jones K.M."/>
            <person name="Tallon L.J."/>
            <person name="Delcher A.L."/>
            <person name="Salzberg S.L."/>
            <person name="Silva J.C."/>
            <person name="Haas B.J."/>
            <person name="Majoros W.H."/>
            <person name="Farzad M."/>
            <person name="Carlton J.M."/>
            <person name="Smith R.K. Jr."/>
            <person name="Garg J."/>
            <person name="Pearlman R.E."/>
            <person name="Karrer K.M."/>
            <person name="Sun L."/>
            <person name="Manning G."/>
            <person name="Elde N.C."/>
            <person name="Turkewitz A.P."/>
            <person name="Asai D.J."/>
            <person name="Wilkes D.E."/>
            <person name="Wang Y."/>
            <person name="Cai H."/>
            <person name="Collins K."/>
            <person name="Stewart B.A."/>
            <person name="Lee S.R."/>
            <person name="Wilamowska K."/>
            <person name="Weinberg Z."/>
            <person name="Ruzzo W.L."/>
            <person name="Wloga D."/>
            <person name="Gaertig J."/>
            <person name="Frankel J."/>
            <person name="Tsao C.-C."/>
            <person name="Gorovsky M.A."/>
            <person name="Keeling P.J."/>
            <person name="Waller R.F."/>
            <person name="Patron N.J."/>
            <person name="Cherry J.M."/>
            <person name="Stover N.A."/>
            <person name="Krieger C.J."/>
            <person name="del Toro C."/>
            <person name="Ryder H.F."/>
            <person name="Williamson S.C."/>
            <person name="Barbeau R.A."/>
            <person name="Hamilton E.P."/>
            <person name="Orias E."/>
        </authorList>
    </citation>
    <scope>NUCLEOTIDE SEQUENCE [LARGE SCALE GENOMIC DNA]</scope>
    <source>
        <strain evidence="3">SB210</strain>
    </source>
</reference>
<dbReference type="Proteomes" id="UP000009168">
    <property type="component" value="Unassembled WGS sequence"/>
</dbReference>
<evidence type="ECO:0000256" key="1">
    <source>
        <dbReference type="SAM" id="Phobius"/>
    </source>
</evidence>
<dbReference type="RefSeq" id="XP_012650880.1">
    <property type="nucleotide sequence ID" value="XM_012795426.1"/>
</dbReference>
<proteinExistence type="predicted"/>